<dbReference type="Proteomes" id="UP001300745">
    <property type="component" value="Unassembled WGS sequence"/>
</dbReference>
<organism evidence="4 5">
    <name type="scientific">Mycobacterium pinniadriaticum</name>
    <dbReference type="NCBI Taxonomy" id="2994102"/>
    <lineage>
        <taxon>Bacteria</taxon>
        <taxon>Bacillati</taxon>
        <taxon>Actinomycetota</taxon>
        <taxon>Actinomycetes</taxon>
        <taxon>Mycobacteriales</taxon>
        <taxon>Mycobacteriaceae</taxon>
        <taxon>Mycobacterium</taxon>
    </lineage>
</organism>
<gene>
    <name evidence="4" type="ORF">ORI27_18730</name>
</gene>
<dbReference type="PANTHER" id="PTHR47572:SF4">
    <property type="entry name" value="LACTONASE DRP35"/>
    <property type="match status" value="1"/>
</dbReference>
<evidence type="ECO:0000259" key="3">
    <source>
        <dbReference type="Pfam" id="PF08450"/>
    </source>
</evidence>
<comment type="caution">
    <text evidence="4">The sequence shown here is derived from an EMBL/GenBank/DDBJ whole genome shotgun (WGS) entry which is preliminary data.</text>
</comment>
<proteinExistence type="inferred from homology"/>
<comment type="similarity">
    <text evidence="1">Belongs to the SMP-30/CGR1 family.</text>
</comment>
<name>A0ABT3SHZ9_9MYCO</name>
<keyword evidence="2" id="KW-0378">Hydrolase</keyword>
<sequence>MRGSIAHPWVLTPLADGLSAAQSLRWFEGLLWFPSSLEEAVHTVDIRGSMTTLPLPGHRPTGLAFRPDGSLLIASSNKRRILRYDGEVVTTFVDLSDTAPGPLGDMVVDRAGRTYILCPATEDGVLVQIDRGNNVTISAAGLDDPVGIVVTLDGRTLIVAESLGRRLTAFSIAPDGSLSGRRPFAEGLSGPPGGISIDAHGGIWTATTLAHQFQRVVAGGAVTDRIDMGDRSAIGCTLGGPSGRTLFMLSTPDCSCSIAAGRNSCRIDTVVVDIPGVPRR</sequence>
<dbReference type="RefSeq" id="WP_265998576.1">
    <property type="nucleotide sequence ID" value="NZ_JAPJDN010000017.1"/>
</dbReference>
<evidence type="ECO:0000256" key="1">
    <source>
        <dbReference type="ARBA" id="ARBA00008853"/>
    </source>
</evidence>
<dbReference type="EMBL" id="JAPJDO010000017">
    <property type="protein sequence ID" value="MCX2938739.1"/>
    <property type="molecule type" value="Genomic_DNA"/>
</dbReference>
<dbReference type="InterPro" id="IPR013658">
    <property type="entry name" value="SGL"/>
</dbReference>
<evidence type="ECO:0000313" key="5">
    <source>
        <dbReference type="Proteomes" id="UP001300745"/>
    </source>
</evidence>
<feature type="domain" description="SMP-30/Gluconolactonase/LRE-like region" evidence="3">
    <location>
        <begin position="22"/>
        <end position="250"/>
    </location>
</feature>
<keyword evidence="5" id="KW-1185">Reference proteome</keyword>
<reference evidence="4 5" key="1">
    <citation type="submission" date="2022-11" db="EMBL/GenBank/DDBJ databases">
        <title>Mycobacterium sp. nov.</title>
        <authorList>
            <person name="Papic B."/>
            <person name="Spicic S."/>
            <person name="Duvnjak S."/>
        </authorList>
    </citation>
    <scope>NUCLEOTIDE SEQUENCE [LARGE SCALE GENOMIC DNA]</scope>
    <source>
        <strain evidence="4 5">CVI_P4</strain>
    </source>
</reference>
<dbReference type="SUPFAM" id="SSF63829">
    <property type="entry name" value="Calcium-dependent phosphotriesterase"/>
    <property type="match status" value="1"/>
</dbReference>
<dbReference type="InterPro" id="IPR011042">
    <property type="entry name" value="6-blade_b-propeller_TolB-like"/>
</dbReference>
<dbReference type="InterPro" id="IPR051262">
    <property type="entry name" value="SMP-30/CGR1_Lactonase"/>
</dbReference>
<evidence type="ECO:0000256" key="2">
    <source>
        <dbReference type="ARBA" id="ARBA00022801"/>
    </source>
</evidence>
<dbReference type="Pfam" id="PF08450">
    <property type="entry name" value="SGL"/>
    <property type="match status" value="1"/>
</dbReference>
<evidence type="ECO:0000313" key="4">
    <source>
        <dbReference type="EMBL" id="MCX2938739.1"/>
    </source>
</evidence>
<protein>
    <submittedName>
        <fullName evidence="4">SMP-30/gluconolactonase/LRE family protein</fullName>
    </submittedName>
</protein>
<dbReference type="PANTHER" id="PTHR47572">
    <property type="entry name" value="LIPOPROTEIN-RELATED"/>
    <property type="match status" value="1"/>
</dbReference>
<accession>A0ABT3SHZ9</accession>
<dbReference type="Gene3D" id="2.120.10.30">
    <property type="entry name" value="TolB, C-terminal domain"/>
    <property type="match status" value="1"/>
</dbReference>